<name>A0ACB7SJ40_HYAAI</name>
<accession>A0ACB7SJ40</accession>
<comment type="caution">
    <text evidence="1">The sequence shown here is derived from an EMBL/GenBank/DDBJ whole genome shotgun (WGS) entry which is preliminary data.</text>
</comment>
<sequence length="239" mass="26618">MLERRTYIDDQADRFEVLLTEDRPARSDAELMRIVFHRWKDGIVSCARSEQAAAAMREGATRTTVSASVRSDAAPLRGAVDPLTLNYRAWPGPVRHGTQRVRSQKTGEDAKEEAVYVAWRGTLSRSKEPQTIQECAHCRDRRVRGEVQGHYKDRHRPIATCKAERAAGDCGEGLALVMRGRWEEEEEECVLDSTKRARRLNRPGLIAKRCSARESSAPGGEGGAASSHRARHNTSGSLP</sequence>
<dbReference type="EMBL" id="CM023484">
    <property type="protein sequence ID" value="KAH6934061.1"/>
    <property type="molecule type" value="Genomic_DNA"/>
</dbReference>
<dbReference type="Proteomes" id="UP000821845">
    <property type="component" value="Chromosome 4"/>
</dbReference>
<protein>
    <submittedName>
        <fullName evidence="1">Uncharacterized protein</fullName>
    </submittedName>
</protein>
<organism evidence="1 2">
    <name type="scientific">Hyalomma asiaticum</name>
    <name type="common">Tick</name>
    <dbReference type="NCBI Taxonomy" id="266040"/>
    <lineage>
        <taxon>Eukaryota</taxon>
        <taxon>Metazoa</taxon>
        <taxon>Ecdysozoa</taxon>
        <taxon>Arthropoda</taxon>
        <taxon>Chelicerata</taxon>
        <taxon>Arachnida</taxon>
        <taxon>Acari</taxon>
        <taxon>Parasitiformes</taxon>
        <taxon>Ixodida</taxon>
        <taxon>Ixodoidea</taxon>
        <taxon>Ixodidae</taxon>
        <taxon>Hyalomminae</taxon>
        <taxon>Hyalomma</taxon>
    </lineage>
</organism>
<keyword evidence="2" id="KW-1185">Reference proteome</keyword>
<evidence type="ECO:0000313" key="1">
    <source>
        <dbReference type="EMBL" id="KAH6934061.1"/>
    </source>
</evidence>
<reference evidence="1" key="1">
    <citation type="submission" date="2020-05" db="EMBL/GenBank/DDBJ databases">
        <title>Large-scale comparative analyses of tick genomes elucidate their genetic diversity and vector capacities.</title>
        <authorList>
            <person name="Jia N."/>
            <person name="Wang J."/>
            <person name="Shi W."/>
            <person name="Du L."/>
            <person name="Sun Y."/>
            <person name="Zhan W."/>
            <person name="Jiang J."/>
            <person name="Wang Q."/>
            <person name="Zhang B."/>
            <person name="Ji P."/>
            <person name="Sakyi L.B."/>
            <person name="Cui X."/>
            <person name="Yuan T."/>
            <person name="Jiang B."/>
            <person name="Yang W."/>
            <person name="Lam T.T.-Y."/>
            <person name="Chang Q."/>
            <person name="Ding S."/>
            <person name="Wang X."/>
            <person name="Zhu J."/>
            <person name="Ruan X."/>
            <person name="Zhao L."/>
            <person name="Wei J."/>
            <person name="Que T."/>
            <person name="Du C."/>
            <person name="Cheng J."/>
            <person name="Dai P."/>
            <person name="Han X."/>
            <person name="Huang E."/>
            <person name="Gao Y."/>
            <person name="Liu J."/>
            <person name="Shao H."/>
            <person name="Ye R."/>
            <person name="Li L."/>
            <person name="Wei W."/>
            <person name="Wang X."/>
            <person name="Wang C."/>
            <person name="Yang T."/>
            <person name="Huo Q."/>
            <person name="Li W."/>
            <person name="Guo W."/>
            <person name="Chen H."/>
            <person name="Zhou L."/>
            <person name="Ni X."/>
            <person name="Tian J."/>
            <person name="Zhou Y."/>
            <person name="Sheng Y."/>
            <person name="Liu T."/>
            <person name="Pan Y."/>
            <person name="Xia L."/>
            <person name="Li J."/>
            <person name="Zhao F."/>
            <person name="Cao W."/>
        </authorList>
    </citation>
    <scope>NUCLEOTIDE SEQUENCE</scope>
    <source>
        <strain evidence="1">Hyas-2018</strain>
    </source>
</reference>
<proteinExistence type="predicted"/>
<gene>
    <name evidence="1" type="ORF">HPB50_019803</name>
</gene>
<evidence type="ECO:0000313" key="2">
    <source>
        <dbReference type="Proteomes" id="UP000821845"/>
    </source>
</evidence>